<reference evidence="2 4" key="2">
    <citation type="submission" date="2023-07" db="EMBL/GenBank/DDBJ databases">
        <title>Genomic Encyclopedia of Type Strains, Phase IV (KMG-IV): sequencing the most valuable type-strain genomes for metagenomic binning, comparative biology and taxonomic classification.</title>
        <authorList>
            <person name="Goeker M."/>
        </authorList>
    </citation>
    <scope>NUCLEOTIDE SEQUENCE [LARGE SCALE GENOMIC DNA]</scope>
    <source>
        <strain evidence="2 4">DSM 338</strain>
    </source>
</reference>
<evidence type="ECO:0000313" key="4">
    <source>
        <dbReference type="Proteomes" id="UP001245370"/>
    </source>
</evidence>
<dbReference type="Proteomes" id="UP001144397">
    <property type="component" value="Unassembled WGS sequence"/>
</dbReference>
<evidence type="ECO:0000313" key="2">
    <source>
        <dbReference type="EMBL" id="MDR6332053.1"/>
    </source>
</evidence>
<keyword evidence="4" id="KW-1185">Reference proteome</keyword>
<dbReference type="EMBL" id="BSDO01000002">
    <property type="protein sequence ID" value="GLI22200.1"/>
    <property type="molecule type" value="Genomic_DNA"/>
</dbReference>
<organism evidence="1 3">
    <name type="scientific">Xanthobacter flavus</name>
    <dbReference type="NCBI Taxonomy" id="281"/>
    <lineage>
        <taxon>Bacteria</taxon>
        <taxon>Pseudomonadati</taxon>
        <taxon>Pseudomonadota</taxon>
        <taxon>Alphaproteobacteria</taxon>
        <taxon>Hyphomicrobiales</taxon>
        <taxon>Xanthobacteraceae</taxon>
        <taxon>Xanthobacter</taxon>
    </lineage>
</organism>
<comment type="caution">
    <text evidence="1">The sequence shown here is derived from an EMBL/GenBank/DDBJ whole genome shotgun (WGS) entry which is preliminary data.</text>
</comment>
<evidence type="ECO:0000313" key="1">
    <source>
        <dbReference type="EMBL" id="GLI22200.1"/>
    </source>
</evidence>
<reference evidence="1" key="1">
    <citation type="submission" date="2022-12" db="EMBL/GenBank/DDBJ databases">
        <title>Reference genome sequencing for broad-spectrum identification of bacterial and archaeal isolates by mass spectrometry.</title>
        <authorList>
            <person name="Sekiguchi Y."/>
            <person name="Tourlousse D.M."/>
        </authorList>
    </citation>
    <scope>NUCLEOTIDE SEQUENCE</scope>
    <source>
        <strain evidence="1">301</strain>
    </source>
</reference>
<protein>
    <submittedName>
        <fullName evidence="1">Uncharacterized protein</fullName>
    </submittedName>
</protein>
<name>A0A9W6FJF9_XANFL</name>
<dbReference type="AlphaFoldDB" id="A0A9W6FJF9"/>
<proteinExistence type="predicted"/>
<dbReference type="GeneID" id="95762664"/>
<evidence type="ECO:0000313" key="3">
    <source>
        <dbReference type="Proteomes" id="UP001144397"/>
    </source>
</evidence>
<gene>
    <name evidence="2" type="ORF">GGQ86_000500</name>
    <name evidence="1" type="ORF">XFLAVUS301_18740</name>
</gene>
<dbReference type="Proteomes" id="UP001245370">
    <property type="component" value="Unassembled WGS sequence"/>
</dbReference>
<accession>A0A9W6FJF9</accession>
<dbReference type="RefSeq" id="WP_024278987.1">
    <property type="nucleotide sequence ID" value="NZ_BSDO01000002.1"/>
</dbReference>
<dbReference type="EMBL" id="JAVDPY010000001">
    <property type="protein sequence ID" value="MDR6332053.1"/>
    <property type="molecule type" value="Genomic_DNA"/>
</dbReference>
<sequence>MASDTELAEWLGSMLKAVGTTQAHTMVQHYILRDIVTQLAGQQDRPDGFIADMFERVSGLVDQCELAGKPDIEAEMRWYAETFFTSIGKTLEPK</sequence>